<dbReference type="InterPro" id="IPR001763">
    <property type="entry name" value="Rhodanese-like_dom"/>
</dbReference>
<dbReference type="PROSITE" id="PS51257">
    <property type="entry name" value="PROKAR_LIPOPROTEIN"/>
    <property type="match status" value="1"/>
</dbReference>
<dbReference type="InterPro" id="IPR052367">
    <property type="entry name" value="Thiosulfate_ST/Rhodanese-like"/>
</dbReference>
<proteinExistence type="predicted"/>
<dbReference type="Proteomes" id="UP000576082">
    <property type="component" value="Unassembled WGS sequence"/>
</dbReference>
<evidence type="ECO:0000256" key="1">
    <source>
        <dbReference type="SAM" id="SignalP"/>
    </source>
</evidence>
<evidence type="ECO:0000259" key="2">
    <source>
        <dbReference type="PROSITE" id="PS50206"/>
    </source>
</evidence>
<dbReference type="InterPro" id="IPR036873">
    <property type="entry name" value="Rhodanese-like_dom_sf"/>
</dbReference>
<comment type="caution">
    <text evidence="3">The sequence shown here is derived from an EMBL/GenBank/DDBJ whole genome shotgun (WGS) entry which is preliminary data.</text>
</comment>
<feature type="signal peptide" evidence="1">
    <location>
        <begin position="1"/>
        <end position="21"/>
    </location>
</feature>
<sequence length="132" mass="14399">MKNFFISLLIGIVFFSACNRAVNNEPQVAVSDFVEIRQENPNAIVLDVRTPGEFNGGTMEGAVNINVMDDSFTEEVEKLDKDATVMVFCKSGGRSAKAKQKLVDLGFTKVVDLEGGITDWKKAGGKVIIPQQ</sequence>
<dbReference type="EMBL" id="JABANE010000011">
    <property type="protein sequence ID" value="NME67480.1"/>
    <property type="molecule type" value="Genomic_DNA"/>
</dbReference>
<dbReference type="Pfam" id="PF00581">
    <property type="entry name" value="Rhodanese"/>
    <property type="match status" value="1"/>
</dbReference>
<name>A0A7X9P122_9BACT</name>
<organism evidence="3 4">
    <name type="scientific">Flammeovirga aprica JL-4</name>
    <dbReference type="NCBI Taxonomy" id="694437"/>
    <lineage>
        <taxon>Bacteria</taxon>
        <taxon>Pseudomonadati</taxon>
        <taxon>Bacteroidota</taxon>
        <taxon>Cytophagia</taxon>
        <taxon>Cytophagales</taxon>
        <taxon>Flammeovirgaceae</taxon>
        <taxon>Flammeovirga</taxon>
    </lineage>
</organism>
<keyword evidence="4" id="KW-1185">Reference proteome</keyword>
<gene>
    <name evidence="3" type="ORF">HHU12_05835</name>
</gene>
<reference evidence="3 4" key="1">
    <citation type="submission" date="2020-04" db="EMBL/GenBank/DDBJ databases">
        <title>Flammeovirga sp. SR4, a novel species isolated from seawater.</title>
        <authorList>
            <person name="Wang X."/>
        </authorList>
    </citation>
    <scope>NUCLEOTIDE SEQUENCE [LARGE SCALE GENOMIC DNA]</scope>
    <source>
        <strain evidence="3 4">ATCC 23126</strain>
    </source>
</reference>
<dbReference type="CDD" id="cd00158">
    <property type="entry name" value="RHOD"/>
    <property type="match status" value="1"/>
</dbReference>
<dbReference type="SUPFAM" id="SSF52821">
    <property type="entry name" value="Rhodanese/Cell cycle control phosphatase"/>
    <property type="match status" value="1"/>
</dbReference>
<feature type="chain" id="PRO_5031514347" evidence="1">
    <location>
        <begin position="22"/>
        <end position="132"/>
    </location>
</feature>
<protein>
    <submittedName>
        <fullName evidence="3">Rhodanese-like domain-containing protein</fullName>
    </submittedName>
</protein>
<dbReference type="SMART" id="SM00450">
    <property type="entry name" value="RHOD"/>
    <property type="match status" value="1"/>
</dbReference>
<accession>A0A7X9P122</accession>
<dbReference type="PANTHER" id="PTHR45431:SF3">
    <property type="entry name" value="RHODANESE-LIKE DOMAIN-CONTAINING PROTEIN 15, CHLOROPLASTIC"/>
    <property type="match status" value="1"/>
</dbReference>
<dbReference type="AlphaFoldDB" id="A0A7X9P122"/>
<evidence type="ECO:0000313" key="3">
    <source>
        <dbReference type="EMBL" id="NME67480.1"/>
    </source>
</evidence>
<dbReference type="PANTHER" id="PTHR45431">
    <property type="entry name" value="RHODANESE-LIKE DOMAIN-CONTAINING PROTEIN 15, CHLOROPLASTIC"/>
    <property type="match status" value="1"/>
</dbReference>
<dbReference type="PROSITE" id="PS50206">
    <property type="entry name" value="RHODANESE_3"/>
    <property type="match status" value="1"/>
</dbReference>
<feature type="domain" description="Rhodanese" evidence="2">
    <location>
        <begin position="39"/>
        <end position="129"/>
    </location>
</feature>
<dbReference type="RefSeq" id="WP_169655817.1">
    <property type="nucleotide sequence ID" value="NZ_JABANE010000011.1"/>
</dbReference>
<dbReference type="Gene3D" id="3.40.250.10">
    <property type="entry name" value="Rhodanese-like domain"/>
    <property type="match status" value="1"/>
</dbReference>
<keyword evidence="1" id="KW-0732">Signal</keyword>
<evidence type="ECO:0000313" key="4">
    <source>
        <dbReference type="Proteomes" id="UP000576082"/>
    </source>
</evidence>